<proteinExistence type="predicted"/>
<organism evidence="4">
    <name type="scientific">Gongylonema pulchrum</name>
    <dbReference type="NCBI Taxonomy" id="637853"/>
    <lineage>
        <taxon>Eukaryota</taxon>
        <taxon>Metazoa</taxon>
        <taxon>Ecdysozoa</taxon>
        <taxon>Nematoda</taxon>
        <taxon>Chromadorea</taxon>
        <taxon>Rhabditida</taxon>
        <taxon>Spirurina</taxon>
        <taxon>Spiruromorpha</taxon>
        <taxon>Spiruroidea</taxon>
        <taxon>Gongylonematidae</taxon>
        <taxon>Gongylonema</taxon>
    </lineage>
</organism>
<keyword evidence="3" id="KW-1185">Reference proteome</keyword>
<accession>A0A183EHT9</accession>
<reference evidence="4" key="1">
    <citation type="submission" date="2016-06" db="UniProtKB">
        <authorList>
            <consortium name="WormBaseParasite"/>
        </authorList>
    </citation>
    <scope>IDENTIFICATION</scope>
</reference>
<dbReference type="EMBL" id="UYRT01090612">
    <property type="protein sequence ID" value="VDN36248.1"/>
    <property type="molecule type" value="Genomic_DNA"/>
</dbReference>
<evidence type="ECO:0000313" key="4">
    <source>
        <dbReference type="WBParaSite" id="GPUH_0002055501-mRNA-1"/>
    </source>
</evidence>
<evidence type="ECO:0000256" key="1">
    <source>
        <dbReference type="SAM" id="Phobius"/>
    </source>
</evidence>
<keyword evidence="1" id="KW-0472">Membrane</keyword>
<dbReference type="Proteomes" id="UP000271098">
    <property type="component" value="Unassembled WGS sequence"/>
</dbReference>
<sequence length="75" mass="8383">MRRKAAAAALVKMAGARKRVKLGELRAVEEERVEQVLCLGRVPLCMCVCMCVCVYVYVCVCVCMYGVTLCHHLFV</sequence>
<evidence type="ECO:0000313" key="2">
    <source>
        <dbReference type="EMBL" id="VDN36248.1"/>
    </source>
</evidence>
<protein>
    <submittedName>
        <fullName evidence="2 4">Uncharacterized protein</fullName>
    </submittedName>
</protein>
<gene>
    <name evidence="2" type="ORF">GPUH_LOCUS20529</name>
</gene>
<evidence type="ECO:0000313" key="3">
    <source>
        <dbReference type="Proteomes" id="UP000271098"/>
    </source>
</evidence>
<keyword evidence="1" id="KW-1133">Transmembrane helix</keyword>
<name>A0A183EHT9_9BILA</name>
<keyword evidence="1" id="KW-0812">Transmembrane</keyword>
<dbReference type="AlphaFoldDB" id="A0A183EHT9"/>
<dbReference type="WBParaSite" id="GPUH_0002055501-mRNA-1">
    <property type="protein sequence ID" value="GPUH_0002055501-mRNA-1"/>
    <property type="gene ID" value="GPUH_0002055501"/>
</dbReference>
<reference evidence="2 3" key="2">
    <citation type="submission" date="2018-11" db="EMBL/GenBank/DDBJ databases">
        <authorList>
            <consortium name="Pathogen Informatics"/>
        </authorList>
    </citation>
    <scope>NUCLEOTIDE SEQUENCE [LARGE SCALE GENOMIC DNA]</scope>
</reference>
<feature type="transmembrane region" description="Helical" evidence="1">
    <location>
        <begin position="40"/>
        <end position="67"/>
    </location>
</feature>